<protein>
    <submittedName>
        <fullName evidence="3">Uncharacterized protein</fullName>
    </submittedName>
</protein>
<feature type="transmembrane region" description="Helical" evidence="2">
    <location>
        <begin position="88"/>
        <end position="109"/>
    </location>
</feature>
<sequence length="335" mass="37423">MAMIQMAFLFAIQWLSITTIILNALALNAAKGSNQGLIIAAESGPQEYTLLIMGAISLLASSLLLIMYLHIFLRLLGDRPLNLSKRLLAFEIVLALFAIALGSAASGIISARFNEFSSCKRLNVSTLTSNIRFDRYGSNKLSSRACGLANAMIAVGFVTIIAWLMTLIISVYALAELNSFAITDLFTMQTPVHPYQDVKVQMNHEDYKRSGPAEEIVSTNTRKNEAFVTTVESEKLIIANEGETKELHHKQQQQQHKQPQQQKQGERGFRKSVVVADDMQHHQPQEMKPAKSTKSRNFDFSFDPIQIDLMLPSTSELIGSKKKKNNNNTNPYRYP</sequence>
<dbReference type="OMA" id="LIMYLHI"/>
<dbReference type="EMBL" id="KE124023">
    <property type="protein sequence ID" value="EPB85029.1"/>
    <property type="molecule type" value="Genomic_DNA"/>
</dbReference>
<dbReference type="AlphaFoldDB" id="S2J5U7"/>
<keyword evidence="2" id="KW-1133">Transmembrane helix</keyword>
<accession>S2J5U7</accession>
<name>S2J5U7_MUCC1</name>
<keyword evidence="2" id="KW-0812">Transmembrane</keyword>
<evidence type="ECO:0000256" key="2">
    <source>
        <dbReference type="SAM" id="Phobius"/>
    </source>
</evidence>
<dbReference type="Proteomes" id="UP000014254">
    <property type="component" value="Unassembled WGS sequence"/>
</dbReference>
<evidence type="ECO:0000313" key="3">
    <source>
        <dbReference type="EMBL" id="EPB85029.1"/>
    </source>
</evidence>
<feature type="compositionally biased region" description="Basic and acidic residues" evidence="1">
    <location>
        <begin position="280"/>
        <end position="289"/>
    </location>
</feature>
<feature type="transmembrane region" description="Helical" evidence="2">
    <location>
        <begin position="151"/>
        <end position="175"/>
    </location>
</feature>
<gene>
    <name evidence="3" type="ORF">HMPREF1544_08233</name>
</gene>
<dbReference type="OrthoDB" id="2280499at2759"/>
<organism evidence="3 4">
    <name type="scientific">Mucor circinelloides f. circinelloides (strain 1006PhL)</name>
    <name type="common">Mucormycosis agent</name>
    <name type="synonym">Calyptromyces circinelloides</name>
    <dbReference type="NCBI Taxonomy" id="1220926"/>
    <lineage>
        <taxon>Eukaryota</taxon>
        <taxon>Fungi</taxon>
        <taxon>Fungi incertae sedis</taxon>
        <taxon>Mucoromycota</taxon>
        <taxon>Mucoromycotina</taxon>
        <taxon>Mucoromycetes</taxon>
        <taxon>Mucorales</taxon>
        <taxon>Mucorineae</taxon>
        <taxon>Mucoraceae</taxon>
        <taxon>Mucor</taxon>
    </lineage>
</organism>
<feature type="region of interest" description="Disordered" evidence="1">
    <location>
        <begin position="245"/>
        <end position="268"/>
    </location>
</feature>
<keyword evidence="4" id="KW-1185">Reference proteome</keyword>
<feature type="region of interest" description="Disordered" evidence="1">
    <location>
        <begin position="280"/>
        <end position="299"/>
    </location>
</feature>
<keyword evidence="2" id="KW-0472">Membrane</keyword>
<evidence type="ECO:0000313" key="4">
    <source>
        <dbReference type="Proteomes" id="UP000014254"/>
    </source>
</evidence>
<feature type="compositionally biased region" description="Low complexity" evidence="1">
    <location>
        <begin position="252"/>
        <end position="263"/>
    </location>
</feature>
<feature type="transmembrane region" description="Helical" evidence="2">
    <location>
        <begin position="50"/>
        <end position="76"/>
    </location>
</feature>
<proteinExistence type="predicted"/>
<dbReference type="VEuPathDB" id="FungiDB:HMPREF1544_08233"/>
<evidence type="ECO:0000256" key="1">
    <source>
        <dbReference type="SAM" id="MobiDB-lite"/>
    </source>
</evidence>
<dbReference type="InParanoid" id="S2J5U7"/>
<reference evidence="4" key="1">
    <citation type="submission" date="2013-05" db="EMBL/GenBank/DDBJ databases">
        <title>The Genome sequence of Mucor circinelloides f. circinelloides 1006PhL.</title>
        <authorList>
            <consortium name="The Broad Institute Genomics Platform"/>
            <person name="Cuomo C."/>
            <person name="Earl A."/>
            <person name="Findley K."/>
            <person name="Lee S.C."/>
            <person name="Walker B."/>
            <person name="Young S."/>
            <person name="Zeng Q."/>
            <person name="Gargeya S."/>
            <person name="Fitzgerald M."/>
            <person name="Haas B."/>
            <person name="Abouelleil A."/>
            <person name="Allen A.W."/>
            <person name="Alvarado L."/>
            <person name="Arachchi H.M."/>
            <person name="Berlin A.M."/>
            <person name="Chapman S.B."/>
            <person name="Gainer-Dewar J."/>
            <person name="Goldberg J."/>
            <person name="Griggs A."/>
            <person name="Gujja S."/>
            <person name="Hansen M."/>
            <person name="Howarth C."/>
            <person name="Imamovic A."/>
            <person name="Ireland A."/>
            <person name="Larimer J."/>
            <person name="McCowan C."/>
            <person name="Murphy C."/>
            <person name="Pearson M."/>
            <person name="Poon T.W."/>
            <person name="Priest M."/>
            <person name="Roberts A."/>
            <person name="Saif S."/>
            <person name="Shea T."/>
            <person name="Sisk P."/>
            <person name="Sykes S."/>
            <person name="Wortman J."/>
            <person name="Nusbaum C."/>
            <person name="Birren B."/>
        </authorList>
    </citation>
    <scope>NUCLEOTIDE SEQUENCE [LARGE SCALE GENOMIC DNA]</scope>
    <source>
        <strain evidence="4">1006PhL</strain>
    </source>
</reference>
<feature type="region of interest" description="Disordered" evidence="1">
    <location>
        <begin position="314"/>
        <end position="335"/>
    </location>
</feature>